<sequence>MALSNFFSSIPLLVVALGLCNLIISINTTILVVTLPTIAAQHNATPAQELWLNISIAACSAVVIPIFTLFSTSFGRKPILLSTVVLFVFGCILCGTASSVSWLIAGRSLQGVGKGGIRAVMYIIMADVLHLQRRSKYSTFDSMTRLIGTLTGPFVRAMFAKCLGLQWFFWIAITFLVLGALFVEALMPQTSSHKASIQSRLRTIDYVGCVLLFISLSGRYNLFLEECLHTSPILFGPYRPWLHGHIFSICSVQFGPALLNLQQLVRGHCILLGDGHYYGEHFGTLYYLPIFNLLVKGYSIPKSTAPLLSRGVISALVCTGVAYLISKTRHVKYFLVFGWALVVCGLGMVRMLNERTTVAVWVLLNLPSVLGLGCVFAASTIATQATAEDEWTRYPQEISNIRAVAAGLNPFFSALGQLFGILAGQTVFTNEMKKRVGPQLEPNTVNIAQEIVWQIIHPSVDFKVVENAVKAYLESARSSRQGHEFGGLPSNDPGDLWGLQYPGWFISARSPDPVLPQRTSEDESLHHKDSGVAFNAMPALPQPVLGGLFH</sequence>
<dbReference type="GO" id="GO:0022857">
    <property type="term" value="F:transmembrane transporter activity"/>
    <property type="evidence" value="ECO:0007669"/>
    <property type="project" value="InterPro"/>
</dbReference>
<feature type="transmembrane region" description="Helical" evidence="5">
    <location>
        <begin position="333"/>
        <end position="352"/>
    </location>
</feature>
<dbReference type="EMBL" id="MU007033">
    <property type="protein sequence ID" value="KAF2431316.1"/>
    <property type="molecule type" value="Genomic_DNA"/>
</dbReference>
<organism evidence="7 8">
    <name type="scientific">Tothia fuscella</name>
    <dbReference type="NCBI Taxonomy" id="1048955"/>
    <lineage>
        <taxon>Eukaryota</taxon>
        <taxon>Fungi</taxon>
        <taxon>Dikarya</taxon>
        <taxon>Ascomycota</taxon>
        <taxon>Pezizomycotina</taxon>
        <taxon>Dothideomycetes</taxon>
        <taxon>Pleosporomycetidae</taxon>
        <taxon>Venturiales</taxon>
        <taxon>Cylindrosympodiaceae</taxon>
        <taxon>Tothia</taxon>
    </lineage>
</organism>
<dbReference type="Proteomes" id="UP000800235">
    <property type="component" value="Unassembled WGS sequence"/>
</dbReference>
<evidence type="ECO:0000256" key="4">
    <source>
        <dbReference type="ARBA" id="ARBA00023136"/>
    </source>
</evidence>
<feature type="transmembrane region" description="Helical" evidence="5">
    <location>
        <begin position="12"/>
        <end position="38"/>
    </location>
</feature>
<dbReference type="Gene3D" id="1.20.1250.20">
    <property type="entry name" value="MFS general substrate transporter like domains"/>
    <property type="match status" value="1"/>
</dbReference>
<evidence type="ECO:0000313" key="7">
    <source>
        <dbReference type="EMBL" id="KAF2431316.1"/>
    </source>
</evidence>
<evidence type="ECO:0000256" key="1">
    <source>
        <dbReference type="ARBA" id="ARBA00004141"/>
    </source>
</evidence>
<dbReference type="Pfam" id="PF07690">
    <property type="entry name" value="MFS_1"/>
    <property type="match status" value="1"/>
</dbReference>
<evidence type="ECO:0000256" key="5">
    <source>
        <dbReference type="SAM" id="Phobius"/>
    </source>
</evidence>
<gene>
    <name evidence="7" type="ORF">EJ08DRAFT_696704</name>
</gene>
<evidence type="ECO:0000259" key="6">
    <source>
        <dbReference type="PROSITE" id="PS50850"/>
    </source>
</evidence>
<feature type="transmembrane region" description="Helical" evidence="5">
    <location>
        <begin position="165"/>
        <end position="183"/>
    </location>
</feature>
<dbReference type="AlphaFoldDB" id="A0A9P4TZE6"/>
<feature type="transmembrane region" description="Helical" evidence="5">
    <location>
        <begin position="79"/>
        <end position="105"/>
    </location>
</feature>
<proteinExistence type="predicted"/>
<keyword evidence="2 5" id="KW-0812">Transmembrane</keyword>
<feature type="transmembrane region" description="Helical" evidence="5">
    <location>
        <begin position="50"/>
        <end position="70"/>
    </location>
</feature>
<dbReference type="GO" id="GO:0005886">
    <property type="term" value="C:plasma membrane"/>
    <property type="evidence" value="ECO:0007669"/>
    <property type="project" value="TreeGrafter"/>
</dbReference>
<keyword evidence="3 5" id="KW-1133">Transmembrane helix</keyword>
<name>A0A9P4TZE6_9PEZI</name>
<dbReference type="PROSITE" id="PS50850">
    <property type="entry name" value="MFS"/>
    <property type="match status" value="1"/>
</dbReference>
<dbReference type="PANTHER" id="PTHR23501">
    <property type="entry name" value="MAJOR FACILITATOR SUPERFAMILY"/>
    <property type="match status" value="1"/>
</dbReference>
<accession>A0A9P4TZE6</accession>
<comment type="subcellular location">
    <subcellularLocation>
        <location evidence="1">Membrane</location>
        <topology evidence="1">Multi-pass membrane protein</topology>
    </subcellularLocation>
</comment>
<feature type="domain" description="Major facilitator superfamily (MFS) profile" evidence="6">
    <location>
        <begin position="13"/>
        <end position="461"/>
    </location>
</feature>
<keyword evidence="8" id="KW-1185">Reference proteome</keyword>
<evidence type="ECO:0000256" key="3">
    <source>
        <dbReference type="ARBA" id="ARBA00022989"/>
    </source>
</evidence>
<feature type="transmembrane region" description="Helical" evidence="5">
    <location>
        <begin position="358"/>
        <end position="382"/>
    </location>
</feature>
<comment type="caution">
    <text evidence="7">The sequence shown here is derived from an EMBL/GenBank/DDBJ whole genome shotgun (WGS) entry which is preliminary data.</text>
</comment>
<dbReference type="OrthoDB" id="3694298at2759"/>
<feature type="transmembrane region" description="Helical" evidence="5">
    <location>
        <begin position="403"/>
        <end position="424"/>
    </location>
</feature>
<dbReference type="InterPro" id="IPR036259">
    <property type="entry name" value="MFS_trans_sf"/>
</dbReference>
<feature type="transmembrane region" description="Helical" evidence="5">
    <location>
        <begin position="307"/>
        <end position="326"/>
    </location>
</feature>
<evidence type="ECO:0000313" key="8">
    <source>
        <dbReference type="Proteomes" id="UP000800235"/>
    </source>
</evidence>
<reference evidence="7" key="1">
    <citation type="journal article" date="2020" name="Stud. Mycol.">
        <title>101 Dothideomycetes genomes: a test case for predicting lifestyles and emergence of pathogens.</title>
        <authorList>
            <person name="Haridas S."/>
            <person name="Albert R."/>
            <person name="Binder M."/>
            <person name="Bloem J."/>
            <person name="Labutti K."/>
            <person name="Salamov A."/>
            <person name="Andreopoulos B."/>
            <person name="Baker S."/>
            <person name="Barry K."/>
            <person name="Bills G."/>
            <person name="Bluhm B."/>
            <person name="Cannon C."/>
            <person name="Castanera R."/>
            <person name="Culley D."/>
            <person name="Daum C."/>
            <person name="Ezra D."/>
            <person name="Gonzalez J."/>
            <person name="Henrissat B."/>
            <person name="Kuo A."/>
            <person name="Liang C."/>
            <person name="Lipzen A."/>
            <person name="Lutzoni F."/>
            <person name="Magnuson J."/>
            <person name="Mondo S."/>
            <person name="Nolan M."/>
            <person name="Ohm R."/>
            <person name="Pangilinan J."/>
            <person name="Park H.-J."/>
            <person name="Ramirez L."/>
            <person name="Alfaro M."/>
            <person name="Sun H."/>
            <person name="Tritt A."/>
            <person name="Yoshinaga Y."/>
            <person name="Zwiers L.-H."/>
            <person name="Turgeon B."/>
            <person name="Goodwin S."/>
            <person name="Spatafora J."/>
            <person name="Crous P."/>
            <person name="Grigoriev I."/>
        </authorList>
    </citation>
    <scope>NUCLEOTIDE SEQUENCE</scope>
    <source>
        <strain evidence="7">CBS 130266</strain>
    </source>
</reference>
<dbReference type="SUPFAM" id="SSF103473">
    <property type="entry name" value="MFS general substrate transporter"/>
    <property type="match status" value="1"/>
</dbReference>
<dbReference type="PANTHER" id="PTHR23501:SF59">
    <property type="entry name" value="MAJOR FACILITATOR SUPERFAMILY (MFS) PROFILE DOMAIN-CONTAINING PROTEIN-RELATED"/>
    <property type="match status" value="1"/>
</dbReference>
<evidence type="ECO:0000256" key="2">
    <source>
        <dbReference type="ARBA" id="ARBA00022692"/>
    </source>
</evidence>
<dbReference type="InterPro" id="IPR011701">
    <property type="entry name" value="MFS"/>
</dbReference>
<dbReference type="InterPro" id="IPR020846">
    <property type="entry name" value="MFS_dom"/>
</dbReference>
<protein>
    <submittedName>
        <fullName evidence="7">MFS general substrate transporter</fullName>
    </submittedName>
</protein>
<keyword evidence="4 5" id="KW-0472">Membrane</keyword>